<evidence type="ECO:0008006" key="3">
    <source>
        <dbReference type="Google" id="ProtNLM"/>
    </source>
</evidence>
<organism evidence="1 2">
    <name type="scientific">Geomonas subterranea</name>
    <dbReference type="NCBI Taxonomy" id="2847989"/>
    <lineage>
        <taxon>Bacteria</taxon>
        <taxon>Pseudomonadati</taxon>
        <taxon>Thermodesulfobacteriota</taxon>
        <taxon>Desulfuromonadia</taxon>
        <taxon>Geobacterales</taxon>
        <taxon>Geobacteraceae</taxon>
        <taxon>Geomonas</taxon>
    </lineage>
</organism>
<keyword evidence="2" id="KW-1185">Reference proteome</keyword>
<proteinExistence type="predicted"/>
<sequence length="226" mass="24421">MNSPDSWHEEIFLSEMTAKVADALAEGIDASALAQTVAACAATAADFCAGRPFACAPGCPHCCVLNVAVLLPEAMTIALWLRERLSGAELTGLQKRLAAHRSWARWMDDDERILKQMSCPLLDSFGGCSVHPVRPLACHAITSLDSQCCREALMPAVTDEERLVPADLLRKAVFDAAFTALASGLRLTGLDDRSIELGTGVLAFLEHPELQESFLAGGRFPRDLWL</sequence>
<protein>
    <recommendedName>
        <fullName evidence="3">Zinc-or iron-chelating domain-containing protein</fullName>
    </recommendedName>
</protein>
<evidence type="ECO:0000313" key="2">
    <source>
        <dbReference type="Proteomes" id="UP000683559"/>
    </source>
</evidence>
<evidence type="ECO:0000313" key="1">
    <source>
        <dbReference type="EMBL" id="QXE92604.1"/>
    </source>
</evidence>
<reference evidence="1 2" key="1">
    <citation type="submission" date="2021-06" db="EMBL/GenBank/DDBJ databases">
        <title>Gemonas diversity in paddy soil.</title>
        <authorList>
            <person name="Liu G."/>
        </authorList>
    </citation>
    <scope>NUCLEOTIDE SEQUENCE [LARGE SCALE GENOMIC DNA]</scope>
    <source>
        <strain evidence="1 2">RG2</strain>
    </source>
</reference>
<accession>A0ABX8LQN3</accession>
<dbReference type="EMBL" id="CP077683">
    <property type="protein sequence ID" value="QXE92604.1"/>
    <property type="molecule type" value="Genomic_DNA"/>
</dbReference>
<gene>
    <name evidence="1" type="ORF">KP001_08845</name>
</gene>
<name>A0ABX8LQN3_9BACT</name>
<dbReference type="Proteomes" id="UP000683559">
    <property type="component" value="Chromosome"/>
</dbReference>